<gene>
    <name evidence="2" type="ORF">A2908_02640</name>
</gene>
<evidence type="ECO:0000313" key="2">
    <source>
        <dbReference type="EMBL" id="OGZ71953.1"/>
    </source>
</evidence>
<dbReference type="Proteomes" id="UP000176774">
    <property type="component" value="Unassembled WGS sequence"/>
</dbReference>
<proteinExistence type="predicted"/>
<feature type="transmembrane region" description="Helical" evidence="1">
    <location>
        <begin position="6"/>
        <end position="26"/>
    </location>
</feature>
<name>A0A1G2IAX7_9BACT</name>
<dbReference type="AlphaFoldDB" id="A0A1G2IAX7"/>
<keyword evidence="1" id="KW-0812">Transmembrane</keyword>
<comment type="caution">
    <text evidence="2">The sequence shown here is derived from an EMBL/GenBank/DDBJ whole genome shotgun (WGS) entry which is preliminary data.</text>
</comment>
<dbReference type="EMBL" id="MHPA01000032">
    <property type="protein sequence ID" value="OGZ71953.1"/>
    <property type="molecule type" value="Genomic_DNA"/>
</dbReference>
<accession>A0A1G2IAX7</accession>
<evidence type="ECO:0000313" key="3">
    <source>
        <dbReference type="Proteomes" id="UP000176774"/>
    </source>
</evidence>
<reference evidence="2 3" key="1">
    <citation type="journal article" date="2016" name="Nat. Commun.">
        <title>Thousands of microbial genomes shed light on interconnected biogeochemical processes in an aquifer system.</title>
        <authorList>
            <person name="Anantharaman K."/>
            <person name="Brown C.T."/>
            <person name="Hug L.A."/>
            <person name="Sharon I."/>
            <person name="Castelle C.J."/>
            <person name="Probst A.J."/>
            <person name="Thomas B.C."/>
            <person name="Singh A."/>
            <person name="Wilkins M.J."/>
            <person name="Karaoz U."/>
            <person name="Brodie E.L."/>
            <person name="Williams K.H."/>
            <person name="Hubbard S.S."/>
            <person name="Banfield J.F."/>
        </authorList>
    </citation>
    <scope>NUCLEOTIDE SEQUENCE [LARGE SCALE GENOMIC DNA]</scope>
</reference>
<keyword evidence="1" id="KW-0472">Membrane</keyword>
<evidence type="ECO:0000256" key="1">
    <source>
        <dbReference type="SAM" id="Phobius"/>
    </source>
</evidence>
<organism evidence="2 3">
    <name type="scientific">Candidatus Staskawiczbacteria bacterium RIFCSPLOWO2_01_FULL_38_12b</name>
    <dbReference type="NCBI Taxonomy" id="1802214"/>
    <lineage>
        <taxon>Bacteria</taxon>
        <taxon>Candidatus Staskawicziibacteriota</taxon>
    </lineage>
</organism>
<sequence length="235" mass="26909">MKKIILVFIIITVIVVAILGVAFVFYNGSKKTYYPDSEGWDRKALQGDEFETLFPLTLGENLYLVSPTEEGVFESKGPSTQDTAFVEYRNNTKINLGTAEKENVFTIVTAQRSFYVHRTFKKMPALKIWTEQVSLEEFLKYKTALVDLLNSYPSTNIEKTDYKNHEYYTYLGKNLTPEGLKGKNSIGGVYVFFPEKNTGLFIFLFNTRYDTSNAYLISSNEINSITHEIIDSVIR</sequence>
<keyword evidence="1" id="KW-1133">Transmembrane helix</keyword>
<protein>
    <submittedName>
        <fullName evidence="2">Uncharacterized protein</fullName>
    </submittedName>
</protein>